<evidence type="ECO:0000256" key="7">
    <source>
        <dbReference type="ARBA" id="ARBA00023136"/>
    </source>
</evidence>
<dbReference type="Pfam" id="PF07715">
    <property type="entry name" value="Plug"/>
    <property type="match status" value="1"/>
</dbReference>
<sequence>MKSNSFINNWLTTSFYFVLFFCAGSLQAQKTSLLEKKITIQIENDSIGAYISTIITQGVNLSLSNNKLNLDKKIKIDKGTYKLKTLLHLLFETESVKFLEKDNKIIIYTVSRAPDPFTISGFVYAGDSKEALPYATVRVLNTNIAVNCNDYGYYTLTLPENKYIINASYTGFTSQTDTILVNKTIKKNFNLEMGLSLAPVEIRSSKKPLNEISSIVDTQHVNTLPFLMGQSDPLKLLTLKPGTYGTSLNVRGGSTDQNLVLLDGVPIYNYNHFTSLLSIFDSQAIKQISFFKGGFPARYEGRLSSVIDVKTKDGDMQSYHGAANIGLLTGSAMIEGPIIKDKMSFMISARRSWIDALTEAIFDQDINFKYRMYDAYFKINYFIDSSNRLYLGAYTGGDLIRVNFFSSEAPQLTWNNRTLSLRWNRVYNPRLFQNSVLLLSNYNNLFANADEDGTRKFRITDIGIENNLNYHWSSFLNSAIGLRINMTHFSNNTIDRDQLIKSLHFKTYWDNDITLSDKVRIKAGLHYATFLTKNKVYNSFQPRTNFVYKYSNSNSLFASYAIMEQFYHQIAQNTYALPSDLRMPSTNQLPPEKAFIYEAGYEKTLDKGYIRLQLYEKKVSNILMYRPLYDVSDQDKTQSPLIGFGNSRGLELEFSKQFKKFDVQAAYTLSKSTLRFPAINNGQTFNSPNDITNQIKGAVTWNINQSWVLSTMFNYSSGVLISAPDSFSYNDKKDSYPVDPNQSNEISRPNNYRLPRNYNVDIGVSKTKKTKSGNQSRLYFGVNNLVGQSPPFIIETSLSNGTFNLEQARMFKYFPYVGYTYTFGTGKEKLN</sequence>
<keyword evidence="5" id="KW-0732">Signal</keyword>
<dbReference type="SUPFAM" id="SSF56935">
    <property type="entry name" value="Porins"/>
    <property type="match status" value="1"/>
</dbReference>
<dbReference type="Gene3D" id="2.40.170.20">
    <property type="entry name" value="TonB-dependent receptor, beta-barrel domain"/>
    <property type="match status" value="1"/>
</dbReference>
<evidence type="ECO:0000259" key="12">
    <source>
        <dbReference type="Pfam" id="PF07715"/>
    </source>
</evidence>
<dbReference type="SUPFAM" id="SSF49464">
    <property type="entry name" value="Carboxypeptidase regulatory domain-like"/>
    <property type="match status" value="1"/>
</dbReference>
<dbReference type="EMBL" id="MUHG01000005">
    <property type="protein sequence ID" value="OXB21116.1"/>
    <property type="molecule type" value="Genomic_DNA"/>
</dbReference>
<evidence type="ECO:0000256" key="3">
    <source>
        <dbReference type="ARBA" id="ARBA00022452"/>
    </source>
</evidence>
<reference evidence="13" key="2">
    <citation type="submission" date="2016-09" db="EMBL/GenBank/DDBJ databases">
        <authorList>
            <person name="Capua I."/>
            <person name="De Benedictis P."/>
            <person name="Joannis T."/>
            <person name="Lombin L.H."/>
            <person name="Cattoli G."/>
        </authorList>
    </citation>
    <scope>NUCLEOTIDE SEQUENCE [LARGE SCALE GENOMIC DNA]</scope>
    <source>
        <strain evidence="13">MSU</strain>
    </source>
</reference>
<evidence type="ECO:0000256" key="5">
    <source>
        <dbReference type="ARBA" id="ARBA00022729"/>
    </source>
</evidence>
<evidence type="ECO:0000256" key="6">
    <source>
        <dbReference type="ARBA" id="ARBA00023077"/>
    </source>
</evidence>
<comment type="caution">
    <text evidence="13">The sequence shown here is derived from an EMBL/GenBank/DDBJ whole genome shotgun (WGS) entry which is preliminary data.</text>
</comment>
<dbReference type="Proteomes" id="UP000198319">
    <property type="component" value="Unassembled WGS sequence"/>
</dbReference>
<dbReference type="GO" id="GO:0015344">
    <property type="term" value="F:siderophore uptake transmembrane transporter activity"/>
    <property type="evidence" value="ECO:0007669"/>
    <property type="project" value="TreeGrafter"/>
</dbReference>
<evidence type="ECO:0000256" key="4">
    <source>
        <dbReference type="ARBA" id="ARBA00022692"/>
    </source>
</evidence>
<keyword evidence="7 10" id="KW-0472">Membrane</keyword>
<evidence type="ECO:0000313" key="13">
    <source>
        <dbReference type="EMBL" id="OHT46808.1"/>
    </source>
</evidence>
<evidence type="ECO:0000313" key="14">
    <source>
        <dbReference type="EMBL" id="OXB21116.1"/>
    </source>
</evidence>
<protein>
    <recommendedName>
        <fullName evidence="17">TonB-dependent receptor plug domain-containing protein</fullName>
    </recommendedName>
</protein>
<dbReference type="OrthoDB" id="9803050at2"/>
<gene>
    <name evidence="14" type="ORF">B0A71_05885</name>
    <name evidence="13" type="ORF">BHE19_04705</name>
</gene>
<dbReference type="GO" id="GO:0009279">
    <property type="term" value="C:cell outer membrane"/>
    <property type="evidence" value="ECO:0007669"/>
    <property type="project" value="UniProtKB-SubCell"/>
</dbReference>
<reference evidence="15" key="1">
    <citation type="submission" date="2016-09" db="EMBL/GenBank/DDBJ databases">
        <authorList>
            <person name="Chen S."/>
            <person name="Walker E."/>
        </authorList>
    </citation>
    <scope>NUCLEOTIDE SEQUENCE [LARGE SCALE GENOMIC DNA]</scope>
    <source>
        <strain evidence="15">MSU</strain>
    </source>
</reference>
<evidence type="ECO:0000256" key="1">
    <source>
        <dbReference type="ARBA" id="ARBA00004571"/>
    </source>
</evidence>
<dbReference type="PANTHER" id="PTHR30069">
    <property type="entry name" value="TONB-DEPENDENT OUTER MEMBRANE RECEPTOR"/>
    <property type="match status" value="1"/>
</dbReference>
<evidence type="ECO:0000313" key="16">
    <source>
        <dbReference type="Proteomes" id="UP000198319"/>
    </source>
</evidence>
<keyword evidence="2" id="KW-0813">Transport</keyword>
<accession>A0A1S1JAP2</accession>
<reference evidence="14 16" key="3">
    <citation type="submission" date="2016-11" db="EMBL/GenBank/DDBJ databases">
        <title>Whole genomes of Flavobacteriaceae.</title>
        <authorList>
            <person name="Stine C."/>
            <person name="Li C."/>
            <person name="Tadesse D."/>
        </authorList>
    </citation>
    <scope>NUCLEOTIDE SEQUENCE [LARGE SCALE GENOMIC DNA]</scope>
    <source>
        <strain evidence="14 16">ATCC BAA-2541</strain>
    </source>
</reference>
<dbReference type="GO" id="GO:0044718">
    <property type="term" value="P:siderophore transmembrane transport"/>
    <property type="evidence" value="ECO:0007669"/>
    <property type="project" value="TreeGrafter"/>
</dbReference>
<evidence type="ECO:0000256" key="9">
    <source>
        <dbReference type="ARBA" id="ARBA00023237"/>
    </source>
</evidence>
<dbReference type="Gene3D" id="2.170.130.10">
    <property type="entry name" value="TonB-dependent receptor, plug domain"/>
    <property type="match status" value="1"/>
</dbReference>
<evidence type="ECO:0000313" key="15">
    <source>
        <dbReference type="Proteomes" id="UP000180252"/>
    </source>
</evidence>
<keyword evidence="3" id="KW-1134">Transmembrane beta strand</keyword>
<dbReference type="InterPro" id="IPR008969">
    <property type="entry name" value="CarboxyPept-like_regulatory"/>
</dbReference>
<feature type="domain" description="TonB-dependent receptor-like beta-barrel" evidence="11">
    <location>
        <begin position="367"/>
        <end position="785"/>
    </location>
</feature>
<dbReference type="InterPro" id="IPR036942">
    <property type="entry name" value="Beta-barrel_TonB_sf"/>
</dbReference>
<evidence type="ECO:0000256" key="2">
    <source>
        <dbReference type="ARBA" id="ARBA00022448"/>
    </source>
</evidence>
<dbReference type="InterPro" id="IPR012910">
    <property type="entry name" value="Plug_dom"/>
</dbReference>
<keyword evidence="9" id="KW-0998">Cell outer membrane</keyword>
<evidence type="ECO:0000259" key="11">
    <source>
        <dbReference type="Pfam" id="PF00593"/>
    </source>
</evidence>
<evidence type="ECO:0000256" key="10">
    <source>
        <dbReference type="RuleBase" id="RU003357"/>
    </source>
</evidence>
<dbReference type="STRING" id="1278819.BHE19_04705"/>
<dbReference type="AlphaFoldDB" id="A0A1S1JAP2"/>
<dbReference type="Proteomes" id="UP000180252">
    <property type="component" value="Unassembled WGS sequence"/>
</dbReference>
<dbReference type="EMBL" id="MIKE01000011">
    <property type="protein sequence ID" value="OHT46808.1"/>
    <property type="molecule type" value="Genomic_DNA"/>
</dbReference>
<dbReference type="InterPro" id="IPR000531">
    <property type="entry name" value="Beta-barrel_TonB"/>
</dbReference>
<evidence type="ECO:0000256" key="8">
    <source>
        <dbReference type="ARBA" id="ARBA00023170"/>
    </source>
</evidence>
<dbReference type="Pfam" id="PF00593">
    <property type="entry name" value="TonB_dep_Rec_b-barrel"/>
    <property type="match status" value="1"/>
</dbReference>
<dbReference type="InterPro" id="IPR039426">
    <property type="entry name" value="TonB-dep_rcpt-like"/>
</dbReference>
<dbReference type="Pfam" id="PF13715">
    <property type="entry name" value="CarbopepD_reg_2"/>
    <property type="match status" value="1"/>
</dbReference>
<organism evidence="13 15">
    <name type="scientific">Flavobacterium tructae</name>
    <dbReference type="NCBI Taxonomy" id="1114873"/>
    <lineage>
        <taxon>Bacteria</taxon>
        <taxon>Pseudomonadati</taxon>
        <taxon>Bacteroidota</taxon>
        <taxon>Flavobacteriia</taxon>
        <taxon>Flavobacteriales</taxon>
        <taxon>Flavobacteriaceae</taxon>
        <taxon>Flavobacterium</taxon>
    </lineage>
</organism>
<feature type="domain" description="TonB-dependent receptor plug" evidence="12">
    <location>
        <begin position="241"/>
        <end position="301"/>
    </location>
</feature>
<dbReference type="Gene3D" id="2.60.40.1120">
    <property type="entry name" value="Carboxypeptidase-like, regulatory domain"/>
    <property type="match status" value="1"/>
</dbReference>
<name>A0A1S1JAP2_9FLAO</name>
<dbReference type="PANTHER" id="PTHR30069:SF29">
    <property type="entry name" value="HEMOGLOBIN AND HEMOGLOBIN-HAPTOGLOBIN-BINDING PROTEIN 1-RELATED"/>
    <property type="match status" value="1"/>
</dbReference>
<dbReference type="InterPro" id="IPR037066">
    <property type="entry name" value="Plug_dom_sf"/>
</dbReference>
<dbReference type="RefSeq" id="WP_070906454.1">
    <property type="nucleotide sequence ID" value="NZ_MIKE01000011.1"/>
</dbReference>
<evidence type="ECO:0008006" key="17">
    <source>
        <dbReference type="Google" id="ProtNLM"/>
    </source>
</evidence>
<keyword evidence="4" id="KW-0812">Transmembrane</keyword>
<keyword evidence="6 10" id="KW-0798">TonB box</keyword>
<keyword evidence="8" id="KW-0675">Receptor</keyword>
<comment type="subcellular location">
    <subcellularLocation>
        <location evidence="1">Cell outer membrane</location>
        <topology evidence="1">Multi-pass membrane protein</topology>
    </subcellularLocation>
</comment>
<keyword evidence="16" id="KW-1185">Reference proteome</keyword>
<comment type="similarity">
    <text evidence="10">Belongs to the TonB-dependent receptor family.</text>
</comment>
<proteinExistence type="inferred from homology"/>